<evidence type="ECO:0000256" key="3">
    <source>
        <dbReference type="ARBA" id="ARBA00022692"/>
    </source>
</evidence>
<dbReference type="Gene3D" id="1.20.1300.10">
    <property type="entry name" value="Fumarate reductase/succinate dehydrogenase, transmembrane subunit"/>
    <property type="match status" value="1"/>
</dbReference>
<proteinExistence type="predicted"/>
<dbReference type="PANTHER" id="PTHR10978:SF5">
    <property type="entry name" value="SUCCINATE DEHYDROGENASE CYTOCHROME B560 SUBUNIT, MITOCHONDRIAL"/>
    <property type="match status" value="1"/>
</dbReference>
<dbReference type="InterPro" id="IPR018495">
    <property type="entry name" value="Succ_DH_cyt_bsu_CS"/>
</dbReference>
<accession>A0A9P6WAA0</accession>
<sequence length="193" mass="21461">MLVKLGLNKAIPAVTKRSSTLSLLGKSSFVITRSFSQRTFLQKEKPYIKIDSLEAGESELLINQRKHRPISPHLTIYQPQLTWYLSSVHRVSLILLGGIFYSLTILIGGASLLGFGSSINTETITNWYHNTRSNLTKIGTKITLSYLFAMHLALSVRHMIWDAAKELTLKGVYRTGYAALGFGAIVGTYLLSL</sequence>
<evidence type="ECO:0000313" key="10">
    <source>
        <dbReference type="Proteomes" id="UP000750334"/>
    </source>
</evidence>
<dbReference type="Pfam" id="PF01127">
    <property type="entry name" value="Sdh_cyt"/>
    <property type="match status" value="1"/>
</dbReference>
<keyword evidence="5 8" id="KW-1133">Transmembrane helix</keyword>
<reference evidence="9 10" key="1">
    <citation type="submission" date="2020-11" db="EMBL/GenBank/DDBJ databases">
        <title>Kefir isolates.</title>
        <authorList>
            <person name="Marcisauskas S."/>
            <person name="Kim Y."/>
            <person name="Blasche S."/>
        </authorList>
    </citation>
    <scope>NUCLEOTIDE SEQUENCE [LARGE SCALE GENOMIC DNA]</scope>
    <source>
        <strain evidence="9 10">OG2</strain>
    </source>
</reference>
<dbReference type="GO" id="GO:0009055">
    <property type="term" value="F:electron transfer activity"/>
    <property type="evidence" value="ECO:0007669"/>
    <property type="project" value="InterPro"/>
</dbReference>
<dbReference type="InterPro" id="IPR000701">
    <property type="entry name" value="SuccDH_FuR_B_TM-su"/>
</dbReference>
<gene>
    <name evidence="9" type="primary">SDH3</name>
    <name evidence="9" type="ORF">C6P45_004660</name>
</gene>
<organism evidence="9 10">
    <name type="scientific">Maudiozyma exigua</name>
    <name type="common">Yeast</name>
    <name type="synonym">Kazachstania exigua</name>
    <dbReference type="NCBI Taxonomy" id="34358"/>
    <lineage>
        <taxon>Eukaryota</taxon>
        <taxon>Fungi</taxon>
        <taxon>Dikarya</taxon>
        <taxon>Ascomycota</taxon>
        <taxon>Saccharomycotina</taxon>
        <taxon>Saccharomycetes</taxon>
        <taxon>Saccharomycetales</taxon>
        <taxon>Saccharomycetaceae</taxon>
        <taxon>Maudiozyma</taxon>
    </lineage>
</organism>
<dbReference type="GO" id="GO:0006099">
    <property type="term" value="P:tricarboxylic acid cycle"/>
    <property type="evidence" value="ECO:0007669"/>
    <property type="project" value="InterPro"/>
</dbReference>
<name>A0A9P6WAA0_MAUEX</name>
<keyword evidence="6" id="KW-0408">Iron</keyword>
<keyword evidence="4" id="KW-0479">Metal-binding</keyword>
<feature type="transmembrane region" description="Helical" evidence="8">
    <location>
        <begin position="172"/>
        <end position="191"/>
    </location>
</feature>
<feature type="transmembrane region" description="Helical" evidence="8">
    <location>
        <begin position="138"/>
        <end position="160"/>
    </location>
</feature>
<dbReference type="GO" id="GO:0046872">
    <property type="term" value="F:metal ion binding"/>
    <property type="evidence" value="ECO:0007669"/>
    <property type="project" value="UniProtKB-KW"/>
</dbReference>
<dbReference type="PANTHER" id="PTHR10978">
    <property type="entry name" value="SUCCINATE DEHYDROGENASE CYTOCHROME B560 SUBUNIT"/>
    <property type="match status" value="1"/>
</dbReference>
<feature type="transmembrane region" description="Helical" evidence="8">
    <location>
        <begin position="93"/>
        <end position="118"/>
    </location>
</feature>
<dbReference type="AlphaFoldDB" id="A0A9P6WAA0"/>
<dbReference type="EMBL" id="PUHR01000067">
    <property type="protein sequence ID" value="KAG0668435.1"/>
    <property type="molecule type" value="Genomic_DNA"/>
</dbReference>
<evidence type="ECO:0000256" key="1">
    <source>
        <dbReference type="ARBA" id="ARBA00004141"/>
    </source>
</evidence>
<evidence type="ECO:0000256" key="7">
    <source>
        <dbReference type="ARBA" id="ARBA00023136"/>
    </source>
</evidence>
<evidence type="ECO:0000256" key="8">
    <source>
        <dbReference type="SAM" id="Phobius"/>
    </source>
</evidence>
<dbReference type="CDD" id="cd03499">
    <property type="entry name" value="SQR_TypeC_SdhC"/>
    <property type="match status" value="1"/>
</dbReference>
<evidence type="ECO:0000313" key="9">
    <source>
        <dbReference type="EMBL" id="KAG0668435.1"/>
    </source>
</evidence>
<keyword evidence="7 8" id="KW-0472">Membrane</keyword>
<dbReference type="InterPro" id="IPR014314">
    <property type="entry name" value="Succ_DH_cytb556"/>
</dbReference>
<evidence type="ECO:0000256" key="6">
    <source>
        <dbReference type="ARBA" id="ARBA00023004"/>
    </source>
</evidence>
<dbReference type="OrthoDB" id="588261at2759"/>
<comment type="caution">
    <text evidence="9">The sequence shown here is derived from an EMBL/GenBank/DDBJ whole genome shotgun (WGS) entry which is preliminary data.</text>
</comment>
<keyword evidence="10" id="KW-1185">Reference proteome</keyword>
<dbReference type="PROSITE" id="PS01000">
    <property type="entry name" value="SDH_CYT_1"/>
    <property type="match status" value="1"/>
</dbReference>
<dbReference type="GO" id="GO:0006121">
    <property type="term" value="P:mitochondrial electron transport, succinate to ubiquinone"/>
    <property type="evidence" value="ECO:0007669"/>
    <property type="project" value="TreeGrafter"/>
</dbReference>
<dbReference type="Proteomes" id="UP000750334">
    <property type="component" value="Unassembled WGS sequence"/>
</dbReference>
<keyword evidence="3 8" id="KW-0812">Transmembrane</keyword>
<keyword evidence="2" id="KW-0349">Heme</keyword>
<evidence type="ECO:0000256" key="2">
    <source>
        <dbReference type="ARBA" id="ARBA00022617"/>
    </source>
</evidence>
<comment type="subcellular location">
    <subcellularLocation>
        <location evidence="1">Membrane</location>
        <topology evidence="1">Multi-pass membrane protein</topology>
    </subcellularLocation>
</comment>
<dbReference type="GO" id="GO:0031966">
    <property type="term" value="C:mitochondrial membrane"/>
    <property type="evidence" value="ECO:0007669"/>
    <property type="project" value="UniProtKB-ARBA"/>
</dbReference>
<evidence type="ECO:0000256" key="5">
    <source>
        <dbReference type="ARBA" id="ARBA00022989"/>
    </source>
</evidence>
<protein>
    <submittedName>
        <fullName evidence="9">Cytochrome b subunit of succinate dehydrogenase, Sdh3p</fullName>
    </submittedName>
</protein>
<dbReference type="SUPFAM" id="SSF81343">
    <property type="entry name" value="Fumarate reductase respiratory complex transmembrane subunits"/>
    <property type="match status" value="1"/>
</dbReference>
<dbReference type="InterPro" id="IPR034804">
    <property type="entry name" value="SQR/QFR_C/D"/>
</dbReference>
<evidence type="ECO:0000256" key="4">
    <source>
        <dbReference type="ARBA" id="ARBA00022723"/>
    </source>
</evidence>